<comment type="caution">
    <text evidence="1">The sequence shown here is derived from an EMBL/GenBank/DDBJ whole genome shotgun (WGS) entry which is preliminary data.</text>
</comment>
<dbReference type="Proteomes" id="UP000024635">
    <property type="component" value="Unassembled WGS sequence"/>
</dbReference>
<accession>A0A016SPB6</accession>
<dbReference type="AlphaFoldDB" id="A0A016SPB6"/>
<sequence length="80" mass="9451">MQLFLGKCTRALSMKFLLLVGVTSGPNVPIRVTWLRLFFYHAHTYPDLFRLYLFKCYYRSNDRVIYAYLLTGISKEDTTC</sequence>
<proteinExistence type="predicted"/>
<evidence type="ECO:0000313" key="2">
    <source>
        <dbReference type="Proteomes" id="UP000024635"/>
    </source>
</evidence>
<keyword evidence="2" id="KW-1185">Reference proteome</keyword>
<name>A0A016SPB6_9BILA</name>
<evidence type="ECO:0000313" key="1">
    <source>
        <dbReference type="EMBL" id="EYB92450.1"/>
    </source>
</evidence>
<dbReference type="EMBL" id="JARK01001530">
    <property type="protein sequence ID" value="EYB92450.1"/>
    <property type="molecule type" value="Genomic_DNA"/>
</dbReference>
<gene>
    <name evidence="1" type="primary">Acey_s0194.g1451</name>
    <name evidence="1" type="ORF">Y032_0194g1451</name>
</gene>
<organism evidence="1 2">
    <name type="scientific">Ancylostoma ceylanicum</name>
    <dbReference type="NCBI Taxonomy" id="53326"/>
    <lineage>
        <taxon>Eukaryota</taxon>
        <taxon>Metazoa</taxon>
        <taxon>Ecdysozoa</taxon>
        <taxon>Nematoda</taxon>
        <taxon>Chromadorea</taxon>
        <taxon>Rhabditida</taxon>
        <taxon>Rhabditina</taxon>
        <taxon>Rhabditomorpha</taxon>
        <taxon>Strongyloidea</taxon>
        <taxon>Ancylostomatidae</taxon>
        <taxon>Ancylostomatinae</taxon>
        <taxon>Ancylostoma</taxon>
    </lineage>
</organism>
<reference evidence="2" key="1">
    <citation type="journal article" date="2015" name="Nat. Genet.">
        <title>The genome and transcriptome of the zoonotic hookworm Ancylostoma ceylanicum identify infection-specific gene families.</title>
        <authorList>
            <person name="Schwarz E.M."/>
            <person name="Hu Y."/>
            <person name="Antoshechkin I."/>
            <person name="Miller M.M."/>
            <person name="Sternberg P.W."/>
            <person name="Aroian R.V."/>
        </authorList>
    </citation>
    <scope>NUCLEOTIDE SEQUENCE</scope>
    <source>
        <strain evidence="2">HY135</strain>
    </source>
</reference>
<protein>
    <submittedName>
        <fullName evidence="1">Uncharacterized protein</fullName>
    </submittedName>
</protein>